<gene>
    <name evidence="2" type="ORF">g.55127</name>
</gene>
<dbReference type="EMBL" id="GGMR01019684">
    <property type="protein sequence ID" value="MBY32303.1"/>
    <property type="molecule type" value="Transcribed_RNA"/>
</dbReference>
<keyword evidence="1" id="KW-1133">Transmembrane helix</keyword>
<keyword evidence="1" id="KW-0472">Membrane</keyword>
<proteinExistence type="predicted"/>
<reference evidence="2" key="1">
    <citation type="submission" date="2018-04" db="EMBL/GenBank/DDBJ databases">
        <title>Transcriptome of Schizaphis graminum biotype I.</title>
        <authorList>
            <person name="Scully E.D."/>
            <person name="Geib S.M."/>
            <person name="Palmer N.A."/>
            <person name="Koch K."/>
            <person name="Bradshaw J."/>
            <person name="Heng-Moss T."/>
            <person name="Sarath G."/>
        </authorList>
    </citation>
    <scope>NUCLEOTIDE SEQUENCE</scope>
</reference>
<sequence>MIILCCLFTSHTHTHESIHNNLGFQNHKIFQCVEVVTQYYAAAVCVPLQLSIDLRIRRKSNGSFFFGQKIHNIIYGHFITTPVPTYIIMVTAALHVLIVSGYCCMYVYGLHAEASG</sequence>
<dbReference type="AlphaFoldDB" id="A0A2S2PSB8"/>
<protein>
    <submittedName>
        <fullName evidence="2">Uncharacterized protein</fullName>
    </submittedName>
</protein>
<evidence type="ECO:0000256" key="1">
    <source>
        <dbReference type="SAM" id="Phobius"/>
    </source>
</evidence>
<evidence type="ECO:0000313" key="2">
    <source>
        <dbReference type="EMBL" id="MBY32303.1"/>
    </source>
</evidence>
<name>A0A2S2PSB8_SCHGA</name>
<keyword evidence="1" id="KW-0812">Transmembrane</keyword>
<organism evidence="2">
    <name type="scientific">Schizaphis graminum</name>
    <name type="common">Green bug aphid</name>
    <dbReference type="NCBI Taxonomy" id="13262"/>
    <lineage>
        <taxon>Eukaryota</taxon>
        <taxon>Metazoa</taxon>
        <taxon>Ecdysozoa</taxon>
        <taxon>Arthropoda</taxon>
        <taxon>Hexapoda</taxon>
        <taxon>Insecta</taxon>
        <taxon>Pterygota</taxon>
        <taxon>Neoptera</taxon>
        <taxon>Paraneoptera</taxon>
        <taxon>Hemiptera</taxon>
        <taxon>Sternorrhyncha</taxon>
        <taxon>Aphidomorpha</taxon>
        <taxon>Aphidoidea</taxon>
        <taxon>Aphididae</taxon>
        <taxon>Aphidini</taxon>
        <taxon>Schizaphis</taxon>
    </lineage>
</organism>
<accession>A0A2S2PSB8</accession>
<feature type="transmembrane region" description="Helical" evidence="1">
    <location>
        <begin position="86"/>
        <end position="108"/>
    </location>
</feature>